<dbReference type="InterPro" id="IPR014222">
    <property type="entry name" value="Cyt_c_oxidase_su2"/>
</dbReference>
<evidence type="ECO:0000256" key="2">
    <source>
        <dbReference type="ARBA" id="ARBA00007866"/>
    </source>
</evidence>
<dbReference type="GO" id="GO:0004129">
    <property type="term" value="F:cytochrome-c oxidase activity"/>
    <property type="evidence" value="ECO:0007669"/>
    <property type="project" value="UniProtKB-EC"/>
</dbReference>
<name>A0A6L8VN26_9RHOB</name>
<comment type="subcellular location">
    <subcellularLocation>
        <location evidence="1">Membrane</location>
        <topology evidence="1">Multi-pass membrane protein</topology>
    </subcellularLocation>
</comment>
<protein>
    <recommendedName>
        <fullName evidence="3">cytochrome-c oxidase</fullName>
        <ecNumber evidence="3">7.1.1.9</ecNumber>
    </recommendedName>
    <alternativeName>
        <fullName evidence="14">Cytochrome aa3 subunit 2</fullName>
    </alternativeName>
</protein>
<evidence type="ECO:0000256" key="7">
    <source>
        <dbReference type="ARBA" id="ARBA00022723"/>
    </source>
</evidence>
<evidence type="ECO:0000256" key="13">
    <source>
        <dbReference type="ARBA" id="ARBA00024688"/>
    </source>
</evidence>
<dbReference type="PROSITE" id="PS00078">
    <property type="entry name" value="COX2"/>
    <property type="match status" value="1"/>
</dbReference>
<keyword evidence="18" id="KW-0560">Oxidoreductase</keyword>
<evidence type="ECO:0000259" key="17">
    <source>
        <dbReference type="PROSITE" id="PS50857"/>
    </source>
</evidence>
<accession>A0A6L8VN26</accession>
<evidence type="ECO:0000256" key="6">
    <source>
        <dbReference type="ARBA" id="ARBA00022692"/>
    </source>
</evidence>
<keyword evidence="12 16" id="KW-0472">Membrane</keyword>
<dbReference type="PANTHER" id="PTHR22888:SF9">
    <property type="entry name" value="CYTOCHROME C OXIDASE SUBUNIT 2"/>
    <property type="match status" value="1"/>
</dbReference>
<keyword evidence="4" id="KW-0813">Transport</keyword>
<dbReference type="GO" id="GO:0005507">
    <property type="term" value="F:copper ion binding"/>
    <property type="evidence" value="ECO:0007669"/>
    <property type="project" value="InterPro"/>
</dbReference>
<feature type="transmembrane region" description="Helical" evidence="16">
    <location>
        <begin position="75"/>
        <end position="99"/>
    </location>
</feature>
<dbReference type="RefSeq" id="WP_161347960.1">
    <property type="nucleotide sequence ID" value="NZ_BMGW01000011.1"/>
</dbReference>
<evidence type="ECO:0000256" key="15">
    <source>
        <dbReference type="ARBA" id="ARBA00047816"/>
    </source>
</evidence>
<reference evidence="18 19" key="1">
    <citation type="submission" date="2020-01" db="EMBL/GenBank/DDBJ databases">
        <title>Frigidibacter albus SP32T (=CGMCC 1.13995T).</title>
        <authorList>
            <person name="Liao X."/>
        </authorList>
    </citation>
    <scope>NUCLEOTIDE SEQUENCE [LARGE SCALE GENOMIC DNA]</scope>
    <source>
        <strain evidence="18 19">SP32</strain>
    </source>
</reference>
<evidence type="ECO:0000256" key="12">
    <source>
        <dbReference type="ARBA" id="ARBA00023136"/>
    </source>
</evidence>
<dbReference type="NCBIfam" id="TIGR02866">
    <property type="entry name" value="CoxB"/>
    <property type="match status" value="1"/>
</dbReference>
<sequence length="233" mass="24464">MCPALLVSPLLLAGCEGLVAGPLSALDPAGPQARAVALLWWSMLAAAAVLFTLVMGLYLWALLRPEAAAKIPARRWIIFGGLVLPLPVLLPLGVIALVLGESILRTGDEPFRVTAHAQQWHWSFGYPGQPGAAETIDVLHIPAGRTVEVTVSSADVIHSFWVPRLGGKIDAIPGRETRILLTADDPGGYGGQCAEYCGTGHSFMAFEVIAHPEEGLAAALAGETPSAPQEPAE</sequence>
<keyword evidence="8" id="KW-1278">Translocase</keyword>
<dbReference type="GO" id="GO:0016491">
    <property type="term" value="F:oxidoreductase activity"/>
    <property type="evidence" value="ECO:0007669"/>
    <property type="project" value="UniProtKB-KW"/>
</dbReference>
<dbReference type="InterPro" id="IPR002429">
    <property type="entry name" value="CcO_II-like_C"/>
</dbReference>
<gene>
    <name evidence="18" type="primary">coxB</name>
    <name evidence="18" type="ORF">GS660_15855</name>
</gene>
<keyword evidence="5" id="KW-0679">Respiratory chain</keyword>
<evidence type="ECO:0000256" key="8">
    <source>
        <dbReference type="ARBA" id="ARBA00022967"/>
    </source>
</evidence>
<dbReference type="EMBL" id="WWNR01000011">
    <property type="protein sequence ID" value="MZQ90570.1"/>
    <property type="molecule type" value="Genomic_DNA"/>
</dbReference>
<dbReference type="PROSITE" id="PS50857">
    <property type="entry name" value="COX2_CUA"/>
    <property type="match status" value="1"/>
</dbReference>
<comment type="function">
    <text evidence="13">Subunits I and II form the functional core of the enzyme complex. Electrons originating in cytochrome c are transferred via heme a and Cu(A) to the binuclear center formed by heme a3 and Cu(B).</text>
</comment>
<dbReference type="GO" id="GO:0016020">
    <property type="term" value="C:membrane"/>
    <property type="evidence" value="ECO:0007669"/>
    <property type="project" value="UniProtKB-SubCell"/>
</dbReference>
<evidence type="ECO:0000256" key="10">
    <source>
        <dbReference type="ARBA" id="ARBA00022989"/>
    </source>
</evidence>
<evidence type="ECO:0000256" key="11">
    <source>
        <dbReference type="ARBA" id="ARBA00023008"/>
    </source>
</evidence>
<evidence type="ECO:0000313" key="18">
    <source>
        <dbReference type="EMBL" id="MZQ90570.1"/>
    </source>
</evidence>
<keyword evidence="10 16" id="KW-1133">Transmembrane helix</keyword>
<dbReference type="EC" id="7.1.1.9" evidence="3"/>
<organism evidence="18 19">
    <name type="scientific">Frigidibacter albus</name>
    <dbReference type="NCBI Taxonomy" id="1465486"/>
    <lineage>
        <taxon>Bacteria</taxon>
        <taxon>Pseudomonadati</taxon>
        <taxon>Pseudomonadota</taxon>
        <taxon>Alphaproteobacteria</taxon>
        <taxon>Rhodobacterales</taxon>
        <taxon>Paracoccaceae</taxon>
        <taxon>Frigidibacter</taxon>
    </lineage>
</organism>
<dbReference type="InterPro" id="IPR001505">
    <property type="entry name" value="Copper_CuA"/>
</dbReference>
<comment type="catalytic activity">
    <reaction evidence="15">
        <text>4 Fe(II)-[cytochrome c] + O2 + 8 H(+)(in) = 4 Fe(III)-[cytochrome c] + 2 H2O + 4 H(+)(out)</text>
        <dbReference type="Rhea" id="RHEA:11436"/>
        <dbReference type="Rhea" id="RHEA-COMP:10350"/>
        <dbReference type="Rhea" id="RHEA-COMP:14399"/>
        <dbReference type="ChEBI" id="CHEBI:15377"/>
        <dbReference type="ChEBI" id="CHEBI:15378"/>
        <dbReference type="ChEBI" id="CHEBI:15379"/>
        <dbReference type="ChEBI" id="CHEBI:29033"/>
        <dbReference type="ChEBI" id="CHEBI:29034"/>
        <dbReference type="EC" id="7.1.1.9"/>
    </reaction>
</comment>
<comment type="caution">
    <text evidence="18">The sequence shown here is derived from an EMBL/GenBank/DDBJ whole genome shotgun (WGS) entry which is preliminary data.</text>
</comment>
<dbReference type="OrthoDB" id="9781261at2"/>
<dbReference type="InterPro" id="IPR008972">
    <property type="entry name" value="Cupredoxin"/>
</dbReference>
<dbReference type="InterPro" id="IPR036257">
    <property type="entry name" value="Cyt_c_oxidase_su2_TM_sf"/>
</dbReference>
<dbReference type="SUPFAM" id="SSF81464">
    <property type="entry name" value="Cytochrome c oxidase subunit II-like, transmembrane region"/>
    <property type="match status" value="1"/>
</dbReference>
<dbReference type="GO" id="GO:0042773">
    <property type="term" value="P:ATP synthesis coupled electron transport"/>
    <property type="evidence" value="ECO:0007669"/>
    <property type="project" value="TreeGrafter"/>
</dbReference>
<evidence type="ECO:0000256" key="9">
    <source>
        <dbReference type="ARBA" id="ARBA00022982"/>
    </source>
</evidence>
<keyword evidence="9" id="KW-0249">Electron transport</keyword>
<keyword evidence="7" id="KW-0479">Metal-binding</keyword>
<dbReference type="Pfam" id="PF00116">
    <property type="entry name" value="COX2"/>
    <property type="match status" value="1"/>
</dbReference>
<dbReference type="Gene3D" id="2.60.40.420">
    <property type="entry name" value="Cupredoxins - blue copper proteins"/>
    <property type="match status" value="1"/>
</dbReference>
<dbReference type="PANTHER" id="PTHR22888">
    <property type="entry name" value="CYTOCHROME C OXIDASE, SUBUNIT II"/>
    <property type="match status" value="1"/>
</dbReference>
<evidence type="ECO:0000256" key="4">
    <source>
        <dbReference type="ARBA" id="ARBA00022448"/>
    </source>
</evidence>
<comment type="similarity">
    <text evidence="2">Belongs to the cytochrome c oxidase subunit 2 family.</text>
</comment>
<feature type="transmembrane region" description="Helical" evidence="16">
    <location>
        <begin position="41"/>
        <end position="63"/>
    </location>
</feature>
<dbReference type="InterPro" id="IPR045187">
    <property type="entry name" value="CcO_II"/>
</dbReference>
<evidence type="ECO:0000256" key="3">
    <source>
        <dbReference type="ARBA" id="ARBA00012949"/>
    </source>
</evidence>
<dbReference type="SUPFAM" id="SSF49503">
    <property type="entry name" value="Cupredoxins"/>
    <property type="match status" value="1"/>
</dbReference>
<keyword evidence="6 16" id="KW-0812">Transmembrane</keyword>
<dbReference type="Gene3D" id="1.10.287.90">
    <property type="match status" value="1"/>
</dbReference>
<dbReference type="AlphaFoldDB" id="A0A6L8VN26"/>
<keyword evidence="11" id="KW-0186">Copper</keyword>
<keyword evidence="19" id="KW-1185">Reference proteome</keyword>
<evidence type="ECO:0000313" key="19">
    <source>
        <dbReference type="Proteomes" id="UP000477083"/>
    </source>
</evidence>
<dbReference type="Proteomes" id="UP000477083">
    <property type="component" value="Unassembled WGS sequence"/>
</dbReference>
<evidence type="ECO:0000256" key="1">
    <source>
        <dbReference type="ARBA" id="ARBA00004141"/>
    </source>
</evidence>
<evidence type="ECO:0000256" key="14">
    <source>
        <dbReference type="ARBA" id="ARBA00031399"/>
    </source>
</evidence>
<evidence type="ECO:0000256" key="16">
    <source>
        <dbReference type="SAM" id="Phobius"/>
    </source>
</evidence>
<evidence type="ECO:0000256" key="5">
    <source>
        <dbReference type="ARBA" id="ARBA00022660"/>
    </source>
</evidence>
<feature type="domain" description="Cytochrome oxidase subunit II copper A binding" evidence="17">
    <location>
        <begin position="108"/>
        <end position="222"/>
    </location>
</feature>
<proteinExistence type="inferred from homology"/>